<sequence>MVKLDIFSDPVCPWCFLGKARLDAALAAQPDHPFTIEWHPFQIAPDMPQAGIARATYLEAIFGSKDKAVAAHVDLAALFAEAGLEVDFEKLTHSPNSRDSHRLIHWAGIEGRQAAMVSALFSAYWLEGRDIGDAEVLADLADGLDMDAALVRRLLASDADIDEIAARETYAREHGVTSVPTYVIANAHAVPGAQPTALWERVIAELKAQESA</sequence>
<accession>A0A1Y5SM93</accession>
<name>A0A1Y5SM93_9RHOB</name>
<dbReference type="Pfam" id="PF01323">
    <property type="entry name" value="DSBA"/>
    <property type="match status" value="1"/>
</dbReference>
<keyword evidence="3" id="KW-1185">Reference proteome</keyword>
<dbReference type="RefSeq" id="WP_085836278.1">
    <property type="nucleotide sequence ID" value="NZ_FWFS01000005.1"/>
</dbReference>
<dbReference type="InterPro" id="IPR036249">
    <property type="entry name" value="Thioredoxin-like_sf"/>
</dbReference>
<dbReference type="OrthoDB" id="9799122at2"/>
<dbReference type="AlphaFoldDB" id="A0A1Y5SM93"/>
<gene>
    <name evidence="2" type="ORF">AQS8620_01563</name>
</gene>
<dbReference type="PANTHER" id="PTHR13887:SF41">
    <property type="entry name" value="THIOREDOXIN SUPERFAMILY PROTEIN"/>
    <property type="match status" value="1"/>
</dbReference>
<feature type="domain" description="DSBA-like thioredoxin" evidence="1">
    <location>
        <begin position="4"/>
        <end position="199"/>
    </location>
</feature>
<dbReference type="SUPFAM" id="SSF52833">
    <property type="entry name" value="Thioredoxin-like"/>
    <property type="match status" value="1"/>
</dbReference>
<evidence type="ECO:0000313" key="3">
    <source>
        <dbReference type="Proteomes" id="UP000193862"/>
    </source>
</evidence>
<evidence type="ECO:0000259" key="1">
    <source>
        <dbReference type="Pfam" id="PF01323"/>
    </source>
</evidence>
<dbReference type="CDD" id="cd03024">
    <property type="entry name" value="DsbA_FrnE"/>
    <property type="match status" value="1"/>
</dbReference>
<dbReference type="PANTHER" id="PTHR13887">
    <property type="entry name" value="GLUTATHIONE S-TRANSFERASE KAPPA"/>
    <property type="match status" value="1"/>
</dbReference>
<reference evidence="2 3" key="1">
    <citation type="submission" date="2017-03" db="EMBL/GenBank/DDBJ databases">
        <authorList>
            <person name="Afonso C.L."/>
            <person name="Miller P.J."/>
            <person name="Scott M.A."/>
            <person name="Spackman E."/>
            <person name="Goraichik I."/>
            <person name="Dimitrov K.M."/>
            <person name="Suarez D.L."/>
            <person name="Swayne D.E."/>
        </authorList>
    </citation>
    <scope>NUCLEOTIDE SEQUENCE [LARGE SCALE GENOMIC DNA]</scope>
    <source>
        <strain evidence="2 3">CECT 8620</strain>
    </source>
</reference>
<organism evidence="2 3">
    <name type="scientific">Aquimixticola soesokkakensis</name>
    <dbReference type="NCBI Taxonomy" id="1519096"/>
    <lineage>
        <taxon>Bacteria</taxon>
        <taxon>Pseudomonadati</taxon>
        <taxon>Pseudomonadota</taxon>
        <taxon>Alphaproteobacteria</taxon>
        <taxon>Rhodobacterales</taxon>
        <taxon>Paracoccaceae</taxon>
        <taxon>Aquimixticola</taxon>
    </lineage>
</organism>
<evidence type="ECO:0000313" key="2">
    <source>
        <dbReference type="EMBL" id="SLN40900.1"/>
    </source>
</evidence>
<dbReference type="InterPro" id="IPR001853">
    <property type="entry name" value="DSBA-like_thioredoxin_dom"/>
</dbReference>
<proteinExistence type="predicted"/>
<dbReference type="GO" id="GO:0016491">
    <property type="term" value="F:oxidoreductase activity"/>
    <property type="evidence" value="ECO:0007669"/>
    <property type="project" value="InterPro"/>
</dbReference>
<dbReference type="Gene3D" id="3.40.30.10">
    <property type="entry name" value="Glutaredoxin"/>
    <property type="match status" value="1"/>
</dbReference>
<protein>
    <submittedName>
        <fullName evidence="2">DSBA-like thioredoxin domain protein</fullName>
    </submittedName>
</protein>
<dbReference type="Proteomes" id="UP000193862">
    <property type="component" value="Unassembled WGS sequence"/>
</dbReference>
<dbReference type="EMBL" id="FWFS01000005">
    <property type="protein sequence ID" value="SLN40900.1"/>
    <property type="molecule type" value="Genomic_DNA"/>
</dbReference>